<sequence>MDPFRAVSQVNDGPYELEEMDGTKLSRKFAADHIKRFYPRENIVHINLELGNESSEESKVEDSILEGEEIENNAECG</sequence>
<name>A0A9Q3HH89_9BASI</name>
<comment type="caution">
    <text evidence="2">The sequence shown here is derived from an EMBL/GenBank/DDBJ whole genome shotgun (WGS) entry which is preliminary data.</text>
</comment>
<proteinExistence type="predicted"/>
<feature type="region of interest" description="Disordered" evidence="1">
    <location>
        <begin position="55"/>
        <end position="77"/>
    </location>
</feature>
<evidence type="ECO:0000256" key="1">
    <source>
        <dbReference type="SAM" id="MobiDB-lite"/>
    </source>
</evidence>
<dbReference type="Proteomes" id="UP000765509">
    <property type="component" value="Unassembled WGS sequence"/>
</dbReference>
<accession>A0A9Q3HH89</accession>
<dbReference type="EMBL" id="AVOT02018452">
    <property type="protein sequence ID" value="MBW0505358.1"/>
    <property type="molecule type" value="Genomic_DNA"/>
</dbReference>
<gene>
    <name evidence="2" type="ORF">O181_045073</name>
</gene>
<organism evidence="2 3">
    <name type="scientific">Austropuccinia psidii MF-1</name>
    <dbReference type="NCBI Taxonomy" id="1389203"/>
    <lineage>
        <taxon>Eukaryota</taxon>
        <taxon>Fungi</taxon>
        <taxon>Dikarya</taxon>
        <taxon>Basidiomycota</taxon>
        <taxon>Pucciniomycotina</taxon>
        <taxon>Pucciniomycetes</taxon>
        <taxon>Pucciniales</taxon>
        <taxon>Sphaerophragmiaceae</taxon>
        <taxon>Austropuccinia</taxon>
    </lineage>
</organism>
<dbReference type="AlphaFoldDB" id="A0A9Q3HH89"/>
<dbReference type="OrthoDB" id="2732387at2759"/>
<feature type="compositionally biased region" description="Acidic residues" evidence="1">
    <location>
        <begin position="63"/>
        <end position="77"/>
    </location>
</feature>
<evidence type="ECO:0000313" key="3">
    <source>
        <dbReference type="Proteomes" id="UP000765509"/>
    </source>
</evidence>
<reference evidence="2" key="1">
    <citation type="submission" date="2021-03" db="EMBL/GenBank/DDBJ databases">
        <title>Draft genome sequence of rust myrtle Austropuccinia psidii MF-1, a brazilian biotype.</title>
        <authorList>
            <person name="Quecine M.C."/>
            <person name="Pachon D.M.R."/>
            <person name="Bonatelli M.L."/>
            <person name="Correr F.H."/>
            <person name="Franceschini L.M."/>
            <person name="Leite T.F."/>
            <person name="Margarido G.R.A."/>
            <person name="Almeida C.A."/>
            <person name="Ferrarezi J.A."/>
            <person name="Labate C.A."/>
        </authorList>
    </citation>
    <scope>NUCLEOTIDE SEQUENCE</scope>
    <source>
        <strain evidence="2">MF-1</strain>
    </source>
</reference>
<protein>
    <submittedName>
        <fullName evidence="2">Uncharacterized protein</fullName>
    </submittedName>
</protein>
<keyword evidence="3" id="KW-1185">Reference proteome</keyword>
<evidence type="ECO:0000313" key="2">
    <source>
        <dbReference type="EMBL" id="MBW0505358.1"/>
    </source>
</evidence>